<dbReference type="Gene3D" id="3.40.50.880">
    <property type="match status" value="1"/>
</dbReference>
<proteinExistence type="predicted"/>
<dbReference type="SUPFAM" id="SSF52317">
    <property type="entry name" value="Class I glutamine amidotransferase-like"/>
    <property type="match status" value="1"/>
</dbReference>
<dbReference type="InterPro" id="IPR029062">
    <property type="entry name" value="Class_I_gatase-like"/>
</dbReference>
<name>A0A502LAQ6_9GAMM</name>
<gene>
    <name evidence="1" type="ORF">EPA86_04865</name>
</gene>
<protein>
    <submittedName>
        <fullName evidence="1">Uncharacterized protein</fullName>
    </submittedName>
</protein>
<evidence type="ECO:0000313" key="1">
    <source>
        <dbReference type="EMBL" id="TPH17317.1"/>
    </source>
</evidence>
<evidence type="ECO:0000313" key="2">
    <source>
        <dbReference type="Proteomes" id="UP000315303"/>
    </source>
</evidence>
<dbReference type="EMBL" id="SAWY01000008">
    <property type="protein sequence ID" value="TPH17317.1"/>
    <property type="molecule type" value="Genomic_DNA"/>
</dbReference>
<accession>A0A502LAQ6</accession>
<dbReference type="OrthoDB" id="9813383at2"/>
<dbReference type="AlphaFoldDB" id="A0A502LAQ6"/>
<reference evidence="1 2" key="1">
    <citation type="submission" date="2019-01" db="EMBL/GenBank/DDBJ databases">
        <title>Litorilituus lipolytica sp. nov., isolated from intertidal sand of the Yellow Sea in China.</title>
        <authorList>
            <person name="Liu A."/>
        </authorList>
    </citation>
    <scope>NUCLEOTIDE SEQUENCE [LARGE SCALE GENOMIC DNA]</scope>
    <source>
        <strain evidence="1 2">RZ04</strain>
    </source>
</reference>
<organism evidence="1 2">
    <name type="scientific">Litorilituus lipolyticus</name>
    <dbReference type="NCBI Taxonomy" id="2491017"/>
    <lineage>
        <taxon>Bacteria</taxon>
        <taxon>Pseudomonadati</taxon>
        <taxon>Pseudomonadota</taxon>
        <taxon>Gammaproteobacteria</taxon>
        <taxon>Alteromonadales</taxon>
        <taxon>Colwelliaceae</taxon>
        <taxon>Litorilituus</taxon>
    </lineage>
</organism>
<dbReference type="Proteomes" id="UP000315303">
    <property type="component" value="Unassembled WGS sequence"/>
</dbReference>
<keyword evidence="2" id="KW-1185">Reference proteome</keyword>
<comment type="caution">
    <text evidence="1">The sequence shown here is derived from an EMBL/GenBank/DDBJ whole genome shotgun (WGS) entry which is preliminary data.</text>
</comment>
<sequence>MEINDDFLRQRSEEVAFVKQCIDDGKHIFAIGHSARLIIKLLGGNIVNLDEPVIGWYEIQPIENLNESDFSIDNPVNVFCWQKQTLTIPDSVRRIAKSPTSNNALIQFGENIICAEFLPNVSNGNDYVEHFGVDVKKGKFIQSKAELSNSNRKRQDAMHNLLDAILEFFTSKLEKRSRGSVPADNHSFTDC</sequence>
<dbReference type="RefSeq" id="WP_140602296.1">
    <property type="nucleotide sequence ID" value="NZ_SAWY01000008.1"/>
</dbReference>